<comment type="caution">
    <text evidence="2">The sequence shown here is derived from an EMBL/GenBank/DDBJ whole genome shotgun (WGS) entry which is preliminary data.</text>
</comment>
<proteinExistence type="predicted"/>
<dbReference type="EMBL" id="DVHA01000174">
    <property type="protein sequence ID" value="HIR61006.1"/>
    <property type="molecule type" value="Genomic_DNA"/>
</dbReference>
<keyword evidence="1" id="KW-0812">Transmembrane</keyword>
<dbReference type="Proteomes" id="UP000824241">
    <property type="component" value="Unassembled WGS sequence"/>
</dbReference>
<sequence length="259" mass="27267">MGEVLTGKLREAEEWLSRRKETACFFEAVSPPGKELFSLEMAGEGLNRVKSPGKRPAAMSGKLLRRYGRCSKEAAAAGALAVRDRAGSGWGVYVTAPALLPVPLSGDPLEDGGTDIAAIFVAVTDGRKAAVQQLEAPGDLSDPEARAAAAESAALQAVSLLLGLLEGEPSAEALRFSVSGLRRYVRPFWESLLRAVFPWKGDGLGLIVLKSALIAAVLLLAVAAGLYVSDAAGTRTADLYQQNRTILMAPGYTGPESDR</sequence>
<name>A0A9D1DY56_9FIRM</name>
<evidence type="ECO:0000256" key="1">
    <source>
        <dbReference type="SAM" id="Phobius"/>
    </source>
</evidence>
<protein>
    <submittedName>
        <fullName evidence="2">Uncharacterized protein</fullName>
    </submittedName>
</protein>
<reference evidence="2" key="1">
    <citation type="submission" date="2020-10" db="EMBL/GenBank/DDBJ databases">
        <authorList>
            <person name="Gilroy R."/>
        </authorList>
    </citation>
    <scope>NUCLEOTIDE SEQUENCE</scope>
    <source>
        <strain evidence="2">CHK189-12415</strain>
    </source>
</reference>
<feature type="transmembrane region" description="Helical" evidence="1">
    <location>
        <begin position="204"/>
        <end position="228"/>
    </location>
</feature>
<dbReference type="AlphaFoldDB" id="A0A9D1DY56"/>
<gene>
    <name evidence="2" type="ORF">IAB37_05460</name>
</gene>
<evidence type="ECO:0000313" key="3">
    <source>
        <dbReference type="Proteomes" id="UP000824241"/>
    </source>
</evidence>
<organism evidence="2 3">
    <name type="scientific">Candidatus Faecivivens stercoravium</name>
    <dbReference type="NCBI Taxonomy" id="2840803"/>
    <lineage>
        <taxon>Bacteria</taxon>
        <taxon>Bacillati</taxon>
        <taxon>Bacillota</taxon>
        <taxon>Clostridia</taxon>
        <taxon>Eubacteriales</taxon>
        <taxon>Oscillospiraceae</taxon>
        <taxon>Oscillospiraceae incertae sedis</taxon>
        <taxon>Candidatus Faecivivens</taxon>
    </lineage>
</organism>
<keyword evidence="1" id="KW-0472">Membrane</keyword>
<evidence type="ECO:0000313" key="2">
    <source>
        <dbReference type="EMBL" id="HIR61006.1"/>
    </source>
</evidence>
<keyword evidence="1" id="KW-1133">Transmembrane helix</keyword>
<accession>A0A9D1DY56</accession>
<reference evidence="2" key="2">
    <citation type="journal article" date="2021" name="PeerJ">
        <title>Extensive microbial diversity within the chicken gut microbiome revealed by metagenomics and culture.</title>
        <authorList>
            <person name="Gilroy R."/>
            <person name="Ravi A."/>
            <person name="Getino M."/>
            <person name="Pursley I."/>
            <person name="Horton D.L."/>
            <person name="Alikhan N.F."/>
            <person name="Baker D."/>
            <person name="Gharbi K."/>
            <person name="Hall N."/>
            <person name="Watson M."/>
            <person name="Adriaenssens E.M."/>
            <person name="Foster-Nyarko E."/>
            <person name="Jarju S."/>
            <person name="Secka A."/>
            <person name="Antonio M."/>
            <person name="Oren A."/>
            <person name="Chaudhuri R.R."/>
            <person name="La Ragione R."/>
            <person name="Hildebrand F."/>
            <person name="Pallen M.J."/>
        </authorList>
    </citation>
    <scope>NUCLEOTIDE SEQUENCE</scope>
    <source>
        <strain evidence="2">CHK189-12415</strain>
    </source>
</reference>